<proteinExistence type="predicted"/>
<accession>A0A183H889</accession>
<evidence type="ECO:0000313" key="3">
    <source>
        <dbReference type="Proteomes" id="UP000267606"/>
    </source>
</evidence>
<gene>
    <name evidence="2" type="ORF">OFLC_LOCUS3701</name>
</gene>
<feature type="region of interest" description="Disordered" evidence="1">
    <location>
        <begin position="1"/>
        <end position="32"/>
    </location>
</feature>
<dbReference type="AlphaFoldDB" id="A0A183H889"/>
<reference evidence="4" key="1">
    <citation type="submission" date="2016-06" db="UniProtKB">
        <authorList>
            <consortium name="WormBaseParasite"/>
        </authorList>
    </citation>
    <scope>IDENTIFICATION</scope>
</reference>
<reference evidence="2 3" key="2">
    <citation type="submission" date="2018-11" db="EMBL/GenBank/DDBJ databases">
        <authorList>
            <consortium name="Pathogen Informatics"/>
        </authorList>
    </citation>
    <scope>NUCLEOTIDE SEQUENCE [LARGE SCALE GENOMIC DNA]</scope>
</reference>
<sequence>MSGKQEGQNIGLLSKGRAMTPVNKNPFGGKKG</sequence>
<protein>
    <submittedName>
        <fullName evidence="4">Calponin-homology (CH) domain-containing protein</fullName>
    </submittedName>
</protein>
<evidence type="ECO:0000256" key="1">
    <source>
        <dbReference type="SAM" id="MobiDB-lite"/>
    </source>
</evidence>
<organism evidence="4">
    <name type="scientific">Onchocerca flexuosa</name>
    <dbReference type="NCBI Taxonomy" id="387005"/>
    <lineage>
        <taxon>Eukaryota</taxon>
        <taxon>Metazoa</taxon>
        <taxon>Ecdysozoa</taxon>
        <taxon>Nematoda</taxon>
        <taxon>Chromadorea</taxon>
        <taxon>Rhabditida</taxon>
        <taxon>Spirurina</taxon>
        <taxon>Spiruromorpha</taxon>
        <taxon>Filarioidea</taxon>
        <taxon>Onchocercidae</taxon>
        <taxon>Onchocerca</taxon>
    </lineage>
</organism>
<keyword evidence="3" id="KW-1185">Reference proteome</keyword>
<dbReference type="Proteomes" id="UP000267606">
    <property type="component" value="Unassembled WGS sequence"/>
</dbReference>
<dbReference type="WBParaSite" id="OFLC_0000370001-mRNA-1">
    <property type="protein sequence ID" value="OFLC_0000370001-mRNA-1"/>
    <property type="gene ID" value="OFLC_0000370001"/>
</dbReference>
<evidence type="ECO:0000313" key="2">
    <source>
        <dbReference type="EMBL" id="VDO37475.1"/>
    </source>
</evidence>
<dbReference type="EMBL" id="UZAJ01002569">
    <property type="protein sequence ID" value="VDO37475.1"/>
    <property type="molecule type" value="Genomic_DNA"/>
</dbReference>
<name>A0A183H889_9BILA</name>
<evidence type="ECO:0000313" key="4">
    <source>
        <dbReference type="WBParaSite" id="OFLC_0000370001-mRNA-1"/>
    </source>
</evidence>